<dbReference type="OrthoDB" id="2449989at2759"/>
<name>A0A9P6LS89_9FUNG</name>
<gene>
    <name evidence="1" type="ORF">BGZ65_002154</name>
</gene>
<keyword evidence="2" id="KW-1185">Reference proteome</keyword>
<dbReference type="EMBL" id="JAAAHW010009749">
    <property type="protein sequence ID" value="KAF9936689.1"/>
    <property type="molecule type" value="Genomic_DNA"/>
</dbReference>
<evidence type="ECO:0000313" key="1">
    <source>
        <dbReference type="EMBL" id="KAF9936689.1"/>
    </source>
</evidence>
<evidence type="ECO:0000313" key="2">
    <source>
        <dbReference type="Proteomes" id="UP000749646"/>
    </source>
</evidence>
<reference evidence="1" key="1">
    <citation type="journal article" date="2020" name="Fungal Divers.">
        <title>Resolving the Mortierellaceae phylogeny through synthesis of multi-gene phylogenetics and phylogenomics.</title>
        <authorList>
            <person name="Vandepol N."/>
            <person name="Liber J."/>
            <person name="Desiro A."/>
            <person name="Na H."/>
            <person name="Kennedy M."/>
            <person name="Barry K."/>
            <person name="Grigoriev I.V."/>
            <person name="Miller A.N."/>
            <person name="O'Donnell K."/>
            <person name="Stajich J.E."/>
            <person name="Bonito G."/>
        </authorList>
    </citation>
    <scope>NUCLEOTIDE SEQUENCE</scope>
    <source>
        <strain evidence="1">MES-2147</strain>
    </source>
</reference>
<dbReference type="Proteomes" id="UP000749646">
    <property type="component" value="Unassembled WGS sequence"/>
</dbReference>
<dbReference type="AlphaFoldDB" id="A0A9P6LS89"/>
<protein>
    <submittedName>
        <fullName evidence="1">Uncharacterized protein</fullName>
    </submittedName>
</protein>
<organism evidence="1 2">
    <name type="scientific">Modicella reniformis</name>
    <dbReference type="NCBI Taxonomy" id="1440133"/>
    <lineage>
        <taxon>Eukaryota</taxon>
        <taxon>Fungi</taxon>
        <taxon>Fungi incertae sedis</taxon>
        <taxon>Mucoromycota</taxon>
        <taxon>Mortierellomycotina</taxon>
        <taxon>Mortierellomycetes</taxon>
        <taxon>Mortierellales</taxon>
        <taxon>Mortierellaceae</taxon>
        <taxon>Modicella</taxon>
    </lineage>
</organism>
<comment type="caution">
    <text evidence="1">The sequence shown here is derived from an EMBL/GenBank/DDBJ whole genome shotgun (WGS) entry which is preliminary data.</text>
</comment>
<accession>A0A9P6LS89</accession>
<proteinExistence type="predicted"/>
<sequence length="110" mass="12324">MRAQRPRIEHLLKDKQTDLSNFIDELSIAIFKTTLETVNIQDEYFAENRQVTAGVMSDELLETVALGLQDEGRRTGVMGILSQDHIQQIASRLFGTKAGSRTATTDMDPN</sequence>